<dbReference type="InterPro" id="IPR002048">
    <property type="entry name" value="EF_hand_dom"/>
</dbReference>
<feature type="domain" description="EF-hand" evidence="1">
    <location>
        <begin position="42"/>
        <end position="62"/>
    </location>
</feature>
<protein>
    <recommendedName>
        <fullName evidence="1">EF-hand domain-containing protein</fullName>
    </recommendedName>
</protein>
<organism evidence="2 3">
    <name type="scientific">Populus alba x Populus x berolinensis</name>
    <dbReference type="NCBI Taxonomy" id="444605"/>
    <lineage>
        <taxon>Eukaryota</taxon>
        <taxon>Viridiplantae</taxon>
        <taxon>Streptophyta</taxon>
        <taxon>Embryophyta</taxon>
        <taxon>Tracheophyta</taxon>
        <taxon>Spermatophyta</taxon>
        <taxon>Magnoliopsida</taxon>
        <taxon>eudicotyledons</taxon>
        <taxon>Gunneridae</taxon>
        <taxon>Pentapetalae</taxon>
        <taxon>rosids</taxon>
        <taxon>fabids</taxon>
        <taxon>Malpighiales</taxon>
        <taxon>Salicaceae</taxon>
        <taxon>Saliceae</taxon>
        <taxon>Populus</taxon>
    </lineage>
</organism>
<dbReference type="AlphaFoldDB" id="A0AAD6LF97"/>
<keyword evidence="3" id="KW-1185">Reference proteome</keyword>
<dbReference type="Proteomes" id="UP001164929">
    <property type="component" value="Chromosome 17"/>
</dbReference>
<evidence type="ECO:0000259" key="1">
    <source>
        <dbReference type="PROSITE" id="PS50222"/>
    </source>
</evidence>
<name>A0AAD6LF97_9ROSI</name>
<proteinExistence type="predicted"/>
<comment type="caution">
    <text evidence="2">The sequence shown here is derived from an EMBL/GenBank/DDBJ whole genome shotgun (WGS) entry which is preliminary data.</text>
</comment>
<reference evidence="2" key="1">
    <citation type="journal article" date="2023" name="Mol. Ecol. Resour.">
        <title>Chromosome-level genome assembly of a triploid poplar Populus alba 'Berolinensis'.</title>
        <authorList>
            <person name="Chen S."/>
            <person name="Yu Y."/>
            <person name="Wang X."/>
            <person name="Wang S."/>
            <person name="Zhang T."/>
            <person name="Zhou Y."/>
            <person name="He R."/>
            <person name="Meng N."/>
            <person name="Wang Y."/>
            <person name="Liu W."/>
            <person name="Liu Z."/>
            <person name="Liu J."/>
            <person name="Guo Q."/>
            <person name="Huang H."/>
            <person name="Sederoff R.R."/>
            <person name="Wang G."/>
            <person name="Qu G."/>
            <person name="Chen S."/>
        </authorList>
    </citation>
    <scope>NUCLEOTIDE SEQUENCE</scope>
    <source>
        <strain evidence="2">SC-2020</strain>
    </source>
</reference>
<accession>A0AAD6LF97</accession>
<dbReference type="PROSITE" id="PS50222">
    <property type="entry name" value="EF_HAND_2"/>
    <property type="match status" value="1"/>
</dbReference>
<dbReference type="EMBL" id="JAQIZT010000017">
    <property type="protein sequence ID" value="KAJ6959480.1"/>
    <property type="molecule type" value="Genomic_DNA"/>
</dbReference>
<gene>
    <name evidence="2" type="ORF">NC653_037732</name>
</gene>
<dbReference type="GO" id="GO:0005509">
    <property type="term" value="F:calcium ion binding"/>
    <property type="evidence" value="ECO:0007669"/>
    <property type="project" value="InterPro"/>
</dbReference>
<evidence type="ECO:0000313" key="3">
    <source>
        <dbReference type="Proteomes" id="UP001164929"/>
    </source>
</evidence>
<sequence length="62" mass="6965">MNAKRSGRQGIISGRKKNFSSLLDKEFTKRRTSKMGSPELQATFDTIVEAFLFLDKNGNGKL</sequence>
<evidence type="ECO:0000313" key="2">
    <source>
        <dbReference type="EMBL" id="KAJ6959480.1"/>
    </source>
</evidence>